<accession>A0A0E9WL54</accession>
<reference evidence="1" key="2">
    <citation type="journal article" date="2015" name="Fish Shellfish Immunol.">
        <title>Early steps in the European eel (Anguilla anguilla)-Vibrio vulnificus interaction in the gills: Role of the RtxA13 toxin.</title>
        <authorList>
            <person name="Callol A."/>
            <person name="Pajuelo D."/>
            <person name="Ebbesson L."/>
            <person name="Teles M."/>
            <person name="MacKenzie S."/>
            <person name="Amaro C."/>
        </authorList>
    </citation>
    <scope>NUCLEOTIDE SEQUENCE</scope>
</reference>
<reference evidence="1" key="1">
    <citation type="submission" date="2014-11" db="EMBL/GenBank/DDBJ databases">
        <authorList>
            <person name="Amaro Gonzalez C."/>
        </authorList>
    </citation>
    <scope>NUCLEOTIDE SEQUENCE</scope>
</reference>
<sequence>MFSGLCFTDTAKYSDLNGSQRVQGLFVQQIFTNCN</sequence>
<evidence type="ECO:0000313" key="1">
    <source>
        <dbReference type="EMBL" id="JAH91077.1"/>
    </source>
</evidence>
<organism evidence="1">
    <name type="scientific">Anguilla anguilla</name>
    <name type="common">European freshwater eel</name>
    <name type="synonym">Muraena anguilla</name>
    <dbReference type="NCBI Taxonomy" id="7936"/>
    <lineage>
        <taxon>Eukaryota</taxon>
        <taxon>Metazoa</taxon>
        <taxon>Chordata</taxon>
        <taxon>Craniata</taxon>
        <taxon>Vertebrata</taxon>
        <taxon>Euteleostomi</taxon>
        <taxon>Actinopterygii</taxon>
        <taxon>Neopterygii</taxon>
        <taxon>Teleostei</taxon>
        <taxon>Anguilliformes</taxon>
        <taxon>Anguillidae</taxon>
        <taxon>Anguilla</taxon>
    </lineage>
</organism>
<name>A0A0E9WL54_ANGAN</name>
<proteinExistence type="predicted"/>
<protein>
    <submittedName>
        <fullName evidence="1">Uncharacterized protein</fullName>
    </submittedName>
</protein>
<dbReference type="AlphaFoldDB" id="A0A0E9WL54"/>
<dbReference type="EMBL" id="GBXM01017500">
    <property type="protein sequence ID" value="JAH91077.1"/>
    <property type="molecule type" value="Transcribed_RNA"/>
</dbReference>